<keyword evidence="1" id="KW-0805">Transcription regulation</keyword>
<evidence type="ECO:0000313" key="7">
    <source>
        <dbReference type="Proteomes" id="UP001300012"/>
    </source>
</evidence>
<reference evidence="6 7" key="1">
    <citation type="submission" date="2022-08" db="EMBL/GenBank/DDBJ databases">
        <title>Paenibacillus endoradicis sp. nov., Paenibacillus radicibacter sp. nov and Paenibacillus pararadicis sp. nov., three cold-adapted plant growth-promoting bacteria isolated from root of Larix gmelinii in Great Khingan.</title>
        <authorList>
            <person name="Xue H."/>
        </authorList>
    </citation>
    <scope>NUCLEOTIDE SEQUENCE [LARGE SCALE GENOMIC DNA]</scope>
    <source>
        <strain evidence="6 7">N5-1-1-5</strain>
    </source>
</reference>
<dbReference type="PRINTS" id="PR00455">
    <property type="entry name" value="HTHTETR"/>
</dbReference>
<dbReference type="Proteomes" id="UP001300012">
    <property type="component" value="Unassembled WGS sequence"/>
</dbReference>
<evidence type="ECO:0000256" key="3">
    <source>
        <dbReference type="ARBA" id="ARBA00023163"/>
    </source>
</evidence>
<keyword evidence="2 4" id="KW-0238">DNA-binding</keyword>
<dbReference type="InterPro" id="IPR050109">
    <property type="entry name" value="HTH-type_TetR-like_transc_reg"/>
</dbReference>
<feature type="domain" description="HTH tetR-type" evidence="5">
    <location>
        <begin position="1"/>
        <end position="60"/>
    </location>
</feature>
<dbReference type="PANTHER" id="PTHR30055">
    <property type="entry name" value="HTH-TYPE TRANSCRIPTIONAL REGULATOR RUTR"/>
    <property type="match status" value="1"/>
</dbReference>
<evidence type="ECO:0000259" key="5">
    <source>
        <dbReference type="PROSITE" id="PS50977"/>
    </source>
</evidence>
<name>A0ABT1YPZ4_9BACL</name>
<proteinExistence type="predicted"/>
<dbReference type="PANTHER" id="PTHR30055:SF238">
    <property type="entry name" value="MYCOFACTOCIN BIOSYNTHESIS TRANSCRIPTIONAL REGULATOR MFTR-RELATED"/>
    <property type="match status" value="1"/>
</dbReference>
<gene>
    <name evidence="6" type="ORF">NV381_29080</name>
</gene>
<keyword evidence="3" id="KW-0804">Transcription</keyword>
<dbReference type="EMBL" id="JANQBD010000026">
    <property type="protein sequence ID" value="MCR8635261.1"/>
    <property type="molecule type" value="Genomic_DNA"/>
</dbReference>
<evidence type="ECO:0000256" key="4">
    <source>
        <dbReference type="PROSITE-ProRule" id="PRU00335"/>
    </source>
</evidence>
<sequence length="193" mass="22048">MTAIKIKAAALRLFAHNGYDATPLSGIANEVGIKTPSLYAHFSSKEDLFLAVFDSVIEEQLGKIKGMEQSIAAMNVHDKLYTIVHDVCRTYWLSEENVTFLKRAMLFPPTSLQEALRSRFAESEEALSAVVKSIFLNGMEEGILRREQVEDLLASFYCLVDGAFIQQFYYNRSDFEQRMQSVWRLYWQGIIAK</sequence>
<dbReference type="InterPro" id="IPR001647">
    <property type="entry name" value="HTH_TetR"/>
</dbReference>
<evidence type="ECO:0000256" key="1">
    <source>
        <dbReference type="ARBA" id="ARBA00023015"/>
    </source>
</evidence>
<keyword evidence="7" id="KW-1185">Reference proteome</keyword>
<accession>A0ABT1YPZ4</accession>
<dbReference type="SUPFAM" id="SSF46689">
    <property type="entry name" value="Homeodomain-like"/>
    <property type="match status" value="1"/>
</dbReference>
<dbReference type="SUPFAM" id="SSF48498">
    <property type="entry name" value="Tetracyclin repressor-like, C-terminal domain"/>
    <property type="match status" value="1"/>
</dbReference>
<dbReference type="Pfam" id="PF00440">
    <property type="entry name" value="TetR_N"/>
    <property type="match status" value="1"/>
</dbReference>
<dbReference type="Gene3D" id="1.10.10.60">
    <property type="entry name" value="Homeodomain-like"/>
    <property type="match status" value="1"/>
</dbReference>
<dbReference type="Gene3D" id="1.10.357.10">
    <property type="entry name" value="Tetracycline Repressor, domain 2"/>
    <property type="match status" value="1"/>
</dbReference>
<dbReference type="PROSITE" id="PS50977">
    <property type="entry name" value="HTH_TETR_2"/>
    <property type="match status" value="1"/>
</dbReference>
<dbReference type="RefSeq" id="WP_258216808.1">
    <property type="nucleotide sequence ID" value="NZ_JANQBD010000026.1"/>
</dbReference>
<feature type="DNA-binding region" description="H-T-H motif" evidence="4">
    <location>
        <begin position="23"/>
        <end position="42"/>
    </location>
</feature>
<comment type="caution">
    <text evidence="6">The sequence shown here is derived from an EMBL/GenBank/DDBJ whole genome shotgun (WGS) entry which is preliminary data.</text>
</comment>
<protein>
    <submittedName>
        <fullName evidence="6">TetR/AcrR family transcriptional regulator</fullName>
    </submittedName>
</protein>
<dbReference type="InterPro" id="IPR009057">
    <property type="entry name" value="Homeodomain-like_sf"/>
</dbReference>
<evidence type="ECO:0000256" key="2">
    <source>
        <dbReference type="ARBA" id="ARBA00023125"/>
    </source>
</evidence>
<dbReference type="InterPro" id="IPR036271">
    <property type="entry name" value="Tet_transcr_reg_TetR-rel_C_sf"/>
</dbReference>
<organism evidence="6 7">
    <name type="scientific">Paenibacillus radicis</name>
    <name type="common">ex Xue et al. 2023</name>
    <dbReference type="NCBI Taxonomy" id="2972489"/>
    <lineage>
        <taxon>Bacteria</taxon>
        <taxon>Bacillati</taxon>
        <taxon>Bacillota</taxon>
        <taxon>Bacilli</taxon>
        <taxon>Bacillales</taxon>
        <taxon>Paenibacillaceae</taxon>
        <taxon>Paenibacillus</taxon>
    </lineage>
</organism>
<evidence type="ECO:0000313" key="6">
    <source>
        <dbReference type="EMBL" id="MCR8635261.1"/>
    </source>
</evidence>